<dbReference type="AlphaFoldDB" id="A0A372DNQ7"/>
<accession>A0A372DNQ7</accession>
<comment type="caution">
    <text evidence="4">The sequence shown here is derived from an EMBL/GenBank/DDBJ whole genome shotgun (WGS) entry which is preliminary data.</text>
</comment>
<dbReference type="PANTHER" id="PTHR39201">
    <property type="entry name" value="EXPORTED PROTEIN-RELATED"/>
    <property type="match status" value="1"/>
</dbReference>
<evidence type="ECO:0000259" key="3">
    <source>
        <dbReference type="Pfam" id="PF12682"/>
    </source>
</evidence>
<evidence type="ECO:0000313" key="4">
    <source>
        <dbReference type="EMBL" id="RFP61208.1"/>
    </source>
</evidence>
<feature type="domain" description="Flavodoxin-like" evidence="3">
    <location>
        <begin position="27"/>
        <end position="171"/>
    </location>
</feature>
<keyword evidence="2" id="KW-0288">FMN</keyword>
<dbReference type="Gene3D" id="3.40.50.360">
    <property type="match status" value="1"/>
</dbReference>
<sequence length="183" mass="19835">MRSPADRCAKCGCATPDDGGSAMARRTLIAYYSMTGNTRKIADELRTAMGADCEEIHEPRARRGVGGVLRAMVDTLARREPPIEPVQRDPLDYDLLVLGGPVWAGRIAAPMRTYAHRYGALAPEVAFFCTEGGRGAEGAFAELEEFCRHAPKATLVLDAEHMEASAHRDSLQRFAATAHPAAH</sequence>
<dbReference type="InterPro" id="IPR029039">
    <property type="entry name" value="Flavoprotein-like_sf"/>
</dbReference>
<dbReference type="InterPro" id="IPR008254">
    <property type="entry name" value="Flavodoxin/NO_synth"/>
</dbReference>
<evidence type="ECO:0000313" key="5">
    <source>
        <dbReference type="Proteomes" id="UP000262917"/>
    </source>
</evidence>
<organism evidence="4 5">
    <name type="scientific">Cognatiluteimonas weifangensis</name>
    <dbReference type="NCBI Taxonomy" id="2303539"/>
    <lineage>
        <taxon>Bacteria</taxon>
        <taxon>Pseudomonadati</taxon>
        <taxon>Pseudomonadota</taxon>
        <taxon>Gammaproteobacteria</taxon>
        <taxon>Lysobacterales</taxon>
        <taxon>Lysobacteraceae</taxon>
        <taxon>Cognatiluteimonas</taxon>
    </lineage>
</organism>
<reference evidence="4 5" key="1">
    <citation type="submission" date="2018-08" db="EMBL/GenBank/DDBJ databases">
        <title>Lysobacter weifangensis sp. nov., a new member of the family 'Xanthomonadaceae', isolated from soil in a farmland.</title>
        <authorList>
            <person name="Zhao H."/>
        </authorList>
    </citation>
    <scope>NUCLEOTIDE SEQUENCE [LARGE SCALE GENOMIC DNA]</scope>
    <source>
        <strain evidence="4 5">WF-2</strain>
    </source>
</reference>
<evidence type="ECO:0000256" key="2">
    <source>
        <dbReference type="ARBA" id="ARBA00022643"/>
    </source>
</evidence>
<evidence type="ECO:0000256" key="1">
    <source>
        <dbReference type="ARBA" id="ARBA00022630"/>
    </source>
</evidence>
<dbReference type="GO" id="GO:0010181">
    <property type="term" value="F:FMN binding"/>
    <property type="evidence" value="ECO:0007669"/>
    <property type="project" value="InterPro"/>
</dbReference>
<name>A0A372DNQ7_9GAMM</name>
<protein>
    <submittedName>
        <fullName evidence="4">Flavodoxin</fullName>
    </submittedName>
</protein>
<gene>
    <name evidence="4" type="ORF">D0Y53_05680</name>
</gene>
<dbReference type="Proteomes" id="UP000262917">
    <property type="component" value="Unassembled WGS sequence"/>
</dbReference>
<proteinExistence type="predicted"/>
<keyword evidence="5" id="KW-1185">Reference proteome</keyword>
<dbReference type="PANTHER" id="PTHR39201:SF1">
    <property type="entry name" value="FLAVODOXIN-LIKE DOMAIN-CONTAINING PROTEIN"/>
    <property type="match status" value="1"/>
</dbReference>
<keyword evidence="1" id="KW-0285">Flavoprotein</keyword>
<dbReference type="SUPFAM" id="SSF52218">
    <property type="entry name" value="Flavoproteins"/>
    <property type="match status" value="1"/>
</dbReference>
<dbReference type="Pfam" id="PF12682">
    <property type="entry name" value="Flavodoxin_4"/>
    <property type="match status" value="1"/>
</dbReference>
<dbReference type="EMBL" id="QVPD01000004">
    <property type="protein sequence ID" value="RFP61208.1"/>
    <property type="molecule type" value="Genomic_DNA"/>
</dbReference>